<dbReference type="GO" id="GO:0045211">
    <property type="term" value="C:postsynaptic membrane"/>
    <property type="evidence" value="ECO:0007669"/>
    <property type="project" value="TreeGrafter"/>
</dbReference>
<keyword evidence="4" id="KW-1185">Reference proteome</keyword>
<dbReference type="GO" id="GO:0045197">
    <property type="term" value="P:establishment or maintenance of epithelial cell apical/basal polarity"/>
    <property type="evidence" value="ECO:0007669"/>
    <property type="project" value="TreeGrafter"/>
</dbReference>
<dbReference type="PANTHER" id="PTHR23119">
    <property type="entry name" value="DISCS LARGE"/>
    <property type="match status" value="1"/>
</dbReference>
<accession>A0AAU9UMS1</accession>
<dbReference type="InterPro" id="IPR050614">
    <property type="entry name" value="Synaptic_Scaffolding_LAP-MAGUK"/>
</dbReference>
<dbReference type="Gene3D" id="2.30.42.10">
    <property type="match status" value="2"/>
</dbReference>
<sequence>MVISEMRRLREEIEERNDYIIFHKGEHIGQKGVGDNQDVPIPGETLSPAKHKKEPTIPIAPKISSPTKRSGVVLSEPGTPTIKLPVSPTKDLAAESQSPSPKPKLSPSKSSSVESRPSSPKPKLSPSKIGKSDVSPIDQPSTSKAWLLPSEAPTRPTTPTPARSSPVSETPPDPATAQIIPNQEVVIEIDSNMEVPGIALLGGSDTFINGPAAVILDIYKGGVIDKDGRLKVGDQIRECNDVVINKDMLYQRVCMSIKPLADKMKLTVYRPEPLEYVVVDAELKRRSKQPWFGINFIGTEHGVYISEIMGKSSADETEKLQRGDFLLAIDGDDVSKKSPVEIDIIFKYHLINKSKSITIRVKRFKIIPKEEL</sequence>
<evidence type="ECO:0000256" key="1">
    <source>
        <dbReference type="SAM" id="MobiDB-lite"/>
    </source>
</evidence>
<comment type="caution">
    <text evidence="3">The sequence shown here is derived from an EMBL/GenBank/DDBJ whole genome shotgun (WGS) entry which is preliminary data.</text>
</comment>
<feature type="domain" description="PDZ" evidence="2">
    <location>
        <begin position="184"/>
        <end position="272"/>
    </location>
</feature>
<dbReference type="GO" id="GO:0005912">
    <property type="term" value="C:adherens junction"/>
    <property type="evidence" value="ECO:0007669"/>
    <property type="project" value="TreeGrafter"/>
</dbReference>
<dbReference type="GO" id="GO:0014069">
    <property type="term" value="C:postsynaptic density"/>
    <property type="evidence" value="ECO:0007669"/>
    <property type="project" value="TreeGrafter"/>
</dbReference>
<evidence type="ECO:0000313" key="3">
    <source>
        <dbReference type="EMBL" id="CAH2098120.1"/>
    </source>
</evidence>
<dbReference type="InterPro" id="IPR001478">
    <property type="entry name" value="PDZ"/>
</dbReference>
<protein>
    <recommendedName>
        <fullName evidence="2">PDZ domain-containing protein</fullName>
    </recommendedName>
</protein>
<dbReference type="GO" id="GO:0098609">
    <property type="term" value="P:cell-cell adhesion"/>
    <property type="evidence" value="ECO:0007669"/>
    <property type="project" value="TreeGrafter"/>
</dbReference>
<evidence type="ECO:0000259" key="2">
    <source>
        <dbReference type="PROSITE" id="PS50106"/>
    </source>
</evidence>
<feature type="domain" description="PDZ" evidence="2">
    <location>
        <begin position="280"/>
        <end position="335"/>
    </location>
</feature>
<dbReference type="PROSITE" id="PS50106">
    <property type="entry name" value="PDZ"/>
    <property type="match status" value="2"/>
</dbReference>
<dbReference type="EMBL" id="CAKOGL010000019">
    <property type="protein sequence ID" value="CAH2098120.1"/>
    <property type="molecule type" value="Genomic_DNA"/>
</dbReference>
<dbReference type="SMART" id="SM00228">
    <property type="entry name" value="PDZ"/>
    <property type="match status" value="2"/>
</dbReference>
<name>A0AAU9UMS1_EUPED</name>
<feature type="compositionally biased region" description="Low complexity" evidence="1">
    <location>
        <begin position="96"/>
        <end position="129"/>
    </location>
</feature>
<dbReference type="GO" id="GO:0043113">
    <property type="term" value="P:receptor clustering"/>
    <property type="evidence" value="ECO:0007669"/>
    <property type="project" value="TreeGrafter"/>
</dbReference>
<organism evidence="3 4">
    <name type="scientific">Euphydryas editha</name>
    <name type="common">Edith's checkerspot</name>
    <dbReference type="NCBI Taxonomy" id="104508"/>
    <lineage>
        <taxon>Eukaryota</taxon>
        <taxon>Metazoa</taxon>
        <taxon>Ecdysozoa</taxon>
        <taxon>Arthropoda</taxon>
        <taxon>Hexapoda</taxon>
        <taxon>Insecta</taxon>
        <taxon>Pterygota</taxon>
        <taxon>Neoptera</taxon>
        <taxon>Endopterygota</taxon>
        <taxon>Lepidoptera</taxon>
        <taxon>Glossata</taxon>
        <taxon>Ditrysia</taxon>
        <taxon>Papilionoidea</taxon>
        <taxon>Nymphalidae</taxon>
        <taxon>Nymphalinae</taxon>
        <taxon>Euphydryas</taxon>
    </lineage>
</organism>
<dbReference type="Proteomes" id="UP001153954">
    <property type="component" value="Unassembled WGS sequence"/>
</dbReference>
<dbReference type="Pfam" id="PF00595">
    <property type="entry name" value="PDZ"/>
    <property type="match status" value="1"/>
</dbReference>
<dbReference type="GO" id="GO:0019901">
    <property type="term" value="F:protein kinase binding"/>
    <property type="evidence" value="ECO:0007669"/>
    <property type="project" value="TreeGrafter"/>
</dbReference>
<reference evidence="3" key="1">
    <citation type="submission" date="2022-03" db="EMBL/GenBank/DDBJ databases">
        <authorList>
            <person name="Tunstrom K."/>
        </authorList>
    </citation>
    <scope>NUCLEOTIDE SEQUENCE</scope>
</reference>
<dbReference type="GO" id="GO:0098968">
    <property type="term" value="P:neurotransmitter receptor transport postsynaptic membrane to endosome"/>
    <property type="evidence" value="ECO:0007669"/>
    <property type="project" value="TreeGrafter"/>
</dbReference>
<dbReference type="InterPro" id="IPR036034">
    <property type="entry name" value="PDZ_sf"/>
</dbReference>
<dbReference type="GO" id="GO:0016323">
    <property type="term" value="C:basolateral plasma membrane"/>
    <property type="evidence" value="ECO:0007669"/>
    <property type="project" value="TreeGrafter"/>
</dbReference>
<proteinExistence type="predicted"/>
<dbReference type="PANTHER" id="PTHR23119:SF44">
    <property type="entry name" value="PROTEIN LAP4"/>
    <property type="match status" value="1"/>
</dbReference>
<dbReference type="AlphaFoldDB" id="A0AAU9UMS1"/>
<dbReference type="GO" id="GO:0098887">
    <property type="term" value="P:neurotransmitter receptor transport, endosome to postsynaptic membrane"/>
    <property type="evidence" value="ECO:0007669"/>
    <property type="project" value="TreeGrafter"/>
</dbReference>
<feature type="compositionally biased region" description="Low complexity" evidence="1">
    <location>
        <begin position="152"/>
        <end position="166"/>
    </location>
</feature>
<dbReference type="SUPFAM" id="SSF50156">
    <property type="entry name" value="PDZ domain-like"/>
    <property type="match status" value="2"/>
</dbReference>
<gene>
    <name evidence="3" type="ORF">EEDITHA_LOCUS13268</name>
</gene>
<feature type="region of interest" description="Disordered" evidence="1">
    <location>
        <begin position="31"/>
        <end position="178"/>
    </location>
</feature>
<evidence type="ECO:0000313" key="4">
    <source>
        <dbReference type="Proteomes" id="UP001153954"/>
    </source>
</evidence>